<keyword evidence="6" id="KW-0175">Coiled coil</keyword>
<evidence type="ECO:0000256" key="3">
    <source>
        <dbReference type="ARBA" id="ARBA00023125"/>
    </source>
</evidence>
<evidence type="ECO:0000256" key="7">
    <source>
        <dbReference type="SAM" id="MobiDB-lite"/>
    </source>
</evidence>
<evidence type="ECO:0000256" key="1">
    <source>
        <dbReference type="ARBA" id="ARBA00004123"/>
    </source>
</evidence>
<feature type="domain" description="BZIP" evidence="8">
    <location>
        <begin position="163"/>
        <end position="222"/>
    </location>
</feature>
<dbReference type="GO" id="GO:0000977">
    <property type="term" value="F:RNA polymerase II transcription regulatory region sequence-specific DNA binding"/>
    <property type="evidence" value="ECO:0007669"/>
    <property type="project" value="TreeGrafter"/>
</dbReference>
<keyword evidence="10" id="KW-1185">Reference proteome</keyword>
<keyword evidence="4" id="KW-0804">Transcription</keyword>
<name>A0A0B7NKG2_9FUNG</name>
<gene>
    <name evidence="9" type="primary">PARPA_10233.1 scaffold 40051</name>
</gene>
<dbReference type="OrthoDB" id="1939598at2759"/>
<dbReference type="SMART" id="SM00338">
    <property type="entry name" value="BRLZ"/>
    <property type="match status" value="1"/>
</dbReference>
<dbReference type="AlphaFoldDB" id="A0A0B7NKG2"/>
<dbReference type="Gene3D" id="1.20.5.170">
    <property type="match status" value="1"/>
</dbReference>
<organism evidence="9 10">
    <name type="scientific">Parasitella parasitica</name>
    <dbReference type="NCBI Taxonomy" id="35722"/>
    <lineage>
        <taxon>Eukaryota</taxon>
        <taxon>Fungi</taxon>
        <taxon>Fungi incertae sedis</taxon>
        <taxon>Mucoromycota</taxon>
        <taxon>Mucoromycotina</taxon>
        <taxon>Mucoromycetes</taxon>
        <taxon>Mucorales</taxon>
        <taxon>Mucorineae</taxon>
        <taxon>Mucoraceae</taxon>
        <taxon>Parasitella</taxon>
    </lineage>
</organism>
<evidence type="ECO:0000259" key="8">
    <source>
        <dbReference type="PROSITE" id="PS50217"/>
    </source>
</evidence>
<keyword evidence="5" id="KW-0539">Nucleus</keyword>
<evidence type="ECO:0000313" key="10">
    <source>
        <dbReference type="Proteomes" id="UP000054107"/>
    </source>
</evidence>
<feature type="compositionally biased region" description="Polar residues" evidence="7">
    <location>
        <begin position="278"/>
        <end position="290"/>
    </location>
</feature>
<evidence type="ECO:0000313" key="9">
    <source>
        <dbReference type="EMBL" id="CEP15979.1"/>
    </source>
</evidence>
<dbReference type="PANTHER" id="PTHR13044:SF14">
    <property type="entry name" value="CRYPTOCEPHAL, ISOFORM A"/>
    <property type="match status" value="1"/>
</dbReference>
<proteinExistence type="predicted"/>
<feature type="compositionally biased region" description="Acidic residues" evidence="7">
    <location>
        <begin position="247"/>
        <end position="264"/>
    </location>
</feature>
<dbReference type="SUPFAM" id="SSF57959">
    <property type="entry name" value="Leucine zipper domain"/>
    <property type="match status" value="1"/>
</dbReference>
<dbReference type="CDD" id="cd14705">
    <property type="entry name" value="bZIP_Zip1"/>
    <property type="match status" value="1"/>
</dbReference>
<dbReference type="EMBL" id="LN732826">
    <property type="protein sequence ID" value="CEP15979.1"/>
    <property type="molecule type" value="Genomic_DNA"/>
</dbReference>
<keyword evidence="3" id="KW-0238">DNA-binding</keyword>
<feature type="coiled-coil region" evidence="6">
    <location>
        <begin position="191"/>
        <end position="225"/>
    </location>
</feature>
<dbReference type="InterPro" id="IPR004827">
    <property type="entry name" value="bZIP"/>
</dbReference>
<feature type="compositionally biased region" description="Basic and acidic residues" evidence="7">
    <location>
        <begin position="265"/>
        <end position="277"/>
    </location>
</feature>
<dbReference type="PANTHER" id="PTHR13044">
    <property type="entry name" value="ACTIVATING TRANSCRIPTION FACTOR ATF 4/5"/>
    <property type="match status" value="1"/>
</dbReference>
<feature type="region of interest" description="Disordered" evidence="7">
    <location>
        <begin position="237"/>
        <end position="320"/>
    </location>
</feature>
<dbReference type="PROSITE" id="PS50217">
    <property type="entry name" value="BZIP"/>
    <property type="match status" value="1"/>
</dbReference>
<accession>A0A0B7NKG2</accession>
<feature type="compositionally biased region" description="Low complexity" evidence="7">
    <location>
        <begin position="1"/>
        <end position="34"/>
    </location>
</feature>
<evidence type="ECO:0000256" key="2">
    <source>
        <dbReference type="ARBA" id="ARBA00023015"/>
    </source>
</evidence>
<dbReference type="STRING" id="35722.A0A0B7NKG2"/>
<evidence type="ECO:0000256" key="5">
    <source>
        <dbReference type="ARBA" id="ARBA00023242"/>
    </source>
</evidence>
<dbReference type="InterPro" id="IPR046347">
    <property type="entry name" value="bZIP_sf"/>
</dbReference>
<dbReference type="GO" id="GO:0001228">
    <property type="term" value="F:DNA-binding transcription activator activity, RNA polymerase II-specific"/>
    <property type="evidence" value="ECO:0007669"/>
    <property type="project" value="TreeGrafter"/>
</dbReference>
<dbReference type="Pfam" id="PF07716">
    <property type="entry name" value="bZIP_2"/>
    <property type="match status" value="1"/>
</dbReference>
<feature type="region of interest" description="Disordered" evidence="7">
    <location>
        <begin position="1"/>
        <end position="62"/>
    </location>
</feature>
<protein>
    <recommendedName>
        <fullName evidence="8">BZIP domain-containing protein</fullName>
    </recommendedName>
</protein>
<reference evidence="9 10" key="1">
    <citation type="submission" date="2014-09" db="EMBL/GenBank/DDBJ databases">
        <authorList>
            <person name="Ellenberger Sabrina"/>
        </authorList>
    </citation>
    <scope>NUCLEOTIDE SEQUENCE [LARGE SCALE GENOMIC DNA]</scope>
    <source>
        <strain evidence="9 10">CBS 412.66</strain>
    </source>
</reference>
<comment type="subcellular location">
    <subcellularLocation>
        <location evidence="1">Nucleus</location>
    </subcellularLocation>
</comment>
<keyword evidence="2" id="KW-0805">Transcription regulation</keyword>
<sequence length="320" mass="36396">MTMNSDSPASSSSMQYHHQMSISSITSSPRPTSTKLISKLPVNTSSPPLTQHRDPKSLNNTPNIPCFIHMPDSPESPSFHDAAVGAPTTSYFAPKQPDYQSSFSGAYRHERRYHPYHQCDTVVAPDTGLNTSKRVNQYSYAADRSSSISSAASTSAPPLLTLQERRQRNKVVSAKYRGKKKEEYMVMQHRVSALLKDNEVLLRQMDQLRRENHKLKSTCDKFRGKMMAEKMLKKMLRQQGIAGHQQEDDDDDDEDDELDDDSDDENNRTESFLDRGRNNNAYYSGNNSPIITKLKEIDFSSDEEDDKYKQPTFSGRPRPF</sequence>
<evidence type="ECO:0000256" key="6">
    <source>
        <dbReference type="SAM" id="Coils"/>
    </source>
</evidence>
<dbReference type="Proteomes" id="UP000054107">
    <property type="component" value="Unassembled WGS sequence"/>
</dbReference>
<evidence type="ECO:0000256" key="4">
    <source>
        <dbReference type="ARBA" id="ARBA00023163"/>
    </source>
</evidence>
<dbReference type="GO" id="GO:0005634">
    <property type="term" value="C:nucleus"/>
    <property type="evidence" value="ECO:0007669"/>
    <property type="project" value="UniProtKB-SubCell"/>
</dbReference>